<dbReference type="SUPFAM" id="SSF103511">
    <property type="entry name" value="Chlorophyll a-b binding protein"/>
    <property type="match status" value="1"/>
</dbReference>
<evidence type="ECO:0000256" key="1">
    <source>
        <dbReference type="SAM" id="Phobius"/>
    </source>
</evidence>
<accession>A2C2I8</accession>
<dbReference type="EMBL" id="CP000553">
    <property type="protein sequence ID" value="ABM75698.1"/>
    <property type="molecule type" value="Genomic_DNA"/>
</dbReference>
<dbReference type="HOGENOM" id="CLU_195297_0_0_3"/>
<organism evidence="2 3">
    <name type="scientific">Prochlorococcus marinus (strain NATL1A)</name>
    <dbReference type="NCBI Taxonomy" id="167555"/>
    <lineage>
        <taxon>Bacteria</taxon>
        <taxon>Bacillati</taxon>
        <taxon>Cyanobacteriota</taxon>
        <taxon>Cyanophyceae</taxon>
        <taxon>Synechococcales</taxon>
        <taxon>Prochlorococcaceae</taxon>
        <taxon>Prochlorococcus</taxon>
    </lineage>
</organism>
<dbReference type="AlphaFoldDB" id="A2C2I8"/>
<dbReference type="eggNOG" id="ENOG5031U0X">
    <property type="taxonomic scope" value="Bacteria"/>
</dbReference>
<feature type="transmembrane region" description="Helical" evidence="1">
    <location>
        <begin position="54"/>
        <end position="73"/>
    </location>
</feature>
<protein>
    <recommendedName>
        <fullName evidence="4">High light inducible protein hli11</fullName>
    </recommendedName>
</protein>
<name>A2C2I8_PROM1</name>
<proteinExistence type="predicted"/>
<sequence>MELLFRPWIKNIASANTPDNFCCVRVTPLHSFTFPLHSCALFEFNLVTPEAEKFNGWMAMIGFIAAFGAYATTGQIIPGIF</sequence>
<evidence type="ECO:0000313" key="3">
    <source>
        <dbReference type="Proteomes" id="UP000002592"/>
    </source>
</evidence>
<keyword evidence="1" id="KW-1133">Transmembrane helix</keyword>
<evidence type="ECO:0000313" key="2">
    <source>
        <dbReference type="EMBL" id="ABM75698.1"/>
    </source>
</evidence>
<gene>
    <name evidence="2" type="ordered locus">NATL1_11401</name>
</gene>
<keyword evidence="1" id="KW-0472">Membrane</keyword>
<evidence type="ECO:0008006" key="4">
    <source>
        <dbReference type="Google" id="ProtNLM"/>
    </source>
</evidence>
<dbReference type="KEGG" id="pme:NATL1_11401"/>
<reference evidence="3" key="1">
    <citation type="journal article" date="2007" name="PLoS Genet.">
        <title>Patterns and implications of gene gain and loss in the evolution of Prochlorococcus.</title>
        <authorList>
            <person name="Kettler G.C."/>
            <person name="Martiny A.C."/>
            <person name="Huang K."/>
            <person name="Zucker J."/>
            <person name="Coleman M.L."/>
            <person name="Rodrigue S."/>
            <person name="Chen F."/>
            <person name="Lapidus A."/>
            <person name="Ferriera S."/>
            <person name="Johnson J."/>
            <person name="Steglich C."/>
            <person name="Church G.M."/>
            <person name="Richardson P."/>
            <person name="Chisholm S.W."/>
        </authorList>
    </citation>
    <scope>NUCLEOTIDE SEQUENCE [LARGE SCALE GENOMIC DNA]</scope>
    <source>
        <strain evidence="3">NATL1A</strain>
    </source>
</reference>
<dbReference type="Proteomes" id="UP000002592">
    <property type="component" value="Chromosome"/>
</dbReference>
<keyword evidence="1" id="KW-0812">Transmembrane</keyword>